<keyword evidence="1" id="KW-0812">Transmembrane</keyword>
<dbReference type="AlphaFoldDB" id="A0A2S6NLL9"/>
<organism evidence="2 3">
    <name type="scientific">Rhodopila globiformis</name>
    <name type="common">Rhodopseudomonas globiformis</name>
    <dbReference type="NCBI Taxonomy" id="1071"/>
    <lineage>
        <taxon>Bacteria</taxon>
        <taxon>Pseudomonadati</taxon>
        <taxon>Pseudomonadota</taxon>
        <taxon>Alphaproteobacteria</taxon>
        <taxon>Acetobacterales</taxon>
        <taxon>Acetobacteraceae</taxon>
        <taxon>Rhodopila</taxon>
    </lineage>
</organism>
<feature type="transmembrane region" description="Helical" evidence="1">
    <location>
        <begin position="121"/>
        <end position="142"/>
    </location>
</feature>
<feature type="transmembrane region" description="Helical" evidence="1">
    <location>
        <begin position="93"/>
        <end position="115"/>
    </location>
</feature>
<name>A0A2S6NLL9_RHOGL</name>
<keyword evidence="3" id="KW-1185">Reference proteome</keyword>
<protein>
    <submittedName>
        <fullName evidence="2">Uncharacterized protein</fullName>
    </submittedName>
</protein>
<sequence>MQQFHRLEDAYPFWRAQARTLARTESGEAGRLPFQRIATSCLDWLAAQECWPNQAADMPAIAAEIEAALRRLATPLPQLVPATGGLETRPAAWALPAAIGSGIGALLASPLTFLWFDNRLIGLFGGGVLGAYLVVRGIAALLDRPRLMALIRSAAPLSGGGMVIGGVLRAIRGQSLGLVRGGLFLAAAPLVLSVLQPRPAQASPHQAAPRDDGARREVEFAQAADIALAVAWSHPDRFPPLIDRPRTEPDTLPRPVIVALSQLQGDLTGGGSNEDIRESCDELMQRLQEGGYEWQSVPRGTAYEPDMAALFDVFGTVQPGQAVRTQRAAVTRHGQVMHRGELRRV</sequence>
<dbReference type="RefSeq" id="WP_104517827.1">
    <property type="nucleotide sequence ID" value="NZ_NHRY01000060.1"/>
</dbReference>
<evidence type="ECO:0000313" key="3">
    <source>
        <dbReference type="Proteomes" id="UP000239724"/>
    </source>
</evidence>
<evidence type="ECO:0000256" key="1">
    <source>
        <dbReference type="SAM" id="Phobius"/>
    </source>
</evidence>
<keyword evidence="1" id="KW-1133">Transmembrane helix</keyword>
<keyword evidence="1" id="KW-0472">Membrane</keyword>
<proteinExistence type="predicted"/>
<comment type="caution">
    <text evidence="2">The sequence shown here is derived from an EMBL/GenBank/DDBJ whole genome shotgun (WGS) entry which is preliminary data.</text>
</comment>
<dbReference type="Proteomes" id="UP000239724">
    <property type="component" value="Unassembled WGS sequence"/>
</dbReference>
<dbReference type="EMBL" id="NHRY01000060">
    <property type="protein sequence ID" value="PPQ36231.1"/>
    <property type="molecule type" value="Genomic_DNA"/>
</dbReference>
<gene>
    <name evidence="2" type="ORF">CCS01_05415</name>
</gene>
<accession>A0A2S6NLL9</accession>
<feature type="transmembrane region" description="Helical" evidence="1">
    <location>
        <begin position="177"/>
        <end position="195"/>
    </location>
</feature>
<feature type="transmembrane region" description="Helical" evidence="1">
    <location>
        <begin position="154"/>
        <end position="171"/>
    </location>
</feature>
<reference evidence="2 3" key="1">
    <citation type="journal article" date="2018" name="Arch. Microbiol.">
        <title>New insights into the metabolic potential of the phototrophic purple bacterium Rhodopila globiformis DSM 161(T) from its draft genome sequence and evidence for a vanadium-dependent nitrogenase.</title>
        <authorList>
            <person name="Imhoff J.F."/>
            <person name="Rahn T."/>
            <person name="Kunzel S."/>
            <person name="Neulinger S.C."/>
        </authorList>
    </citation>
    <scope>NUCLEOTIDE SEQUENCE [LARGE SCALE GENOMIC DNA]</scope>
    <source>
        <strain evidence="2 3">DSM 161</strain>
    </source>
</reference>
<evidence type="ECO:0000313" key="2">
    <source>
        <dbReference type="EMBL" id="PPQ36231.1"/>
    </source>
</evidence>